<accession>A0A0A1UFB2</accession>
<reference evidence="2 3" key="1">
    <citation type="submission" date="2012-10" db="EMBL/GenBank/DDBJ databases">
        <authorList>
            <person name="Zafar N."/>
            <person name="Inman J."/>
            <person name="Hall N."/>
            <person name="Lorenzi H."/>
            <person name="Caler E."/>
        </authorList>
    </citation>
    <scope>NUCLEOTIDE SEQUENCE [LARGE SCALE GENOMIC DNA]</scope>
    <source>
        <strain evidence="2 3">IP1</strain>
    </source>
</reference>
<gene>
    <name evidence="2" type="ORF">EIN_369510</name>
</gene>
<evidence type="ECO:0000256" key="1">
    <source>
        <dbReference type="SAM" id="MobiDB-lite"/>
    </source>
</evidence>
<dbReference type="OMA" id="MCERYIA"/>
<organism evidence="2 3">
    <name type="scientific">Entamoeba invadens IP1</name>
    <dbReference type="NCBI Taxonomy" id="370355"/>
    <lineage>
        <taxon>Eukaryota</taxon>
        <taxon>Amoebozoa</taxon>
        <taxon>Evosea</taxon>
        <taxon>Archamoebae</taxon>
        <taxon>Mastigamoebida</taxon>
        <taxon>Entamoebidae</taxon>
        <taxon>Entamoeba</taxon>
    </lineage>
</organism>
<proteinExistence type="predicted"/>
<dbReference type="RefSeq" id="XP_004259400.1">
    <property type="nucleotide sequence ID" value="XM_004259352.1"/>
</dbReference>
<keyword evidence="3" id="KW-1185">Reference proteome</keyword>
<dbReference type="KEGG" id="eiv:EIN_369510"/>
<feature type="compositionally biased region" description="Low complexity" evidence="1">
    <location>
        <begin position="174"/>
        <end position="203"/>
    </location>
</feature>
<evidence type="ECO:0000313" key="3">
    <source>
        <dbReference type="Proteomes" id="UP000014680"/>
    </source>
</evidence>
<dbReference type="Proteomes" id="UP000014680">
    <property type="component" value="Unassembled WGS sequence"/>
</dbReference>
<evidence type="ECO:0000313" key="2">
    <source>
        <dbReference type="EMBL" id="ELP92629.1"/>
    </source>
</evidence>
<dbReference type="AlphaFoldDB" id="A0A0A1UFB2"/>
<dbReference type="GeneID" id="14891718"/>
<dbReference type="EMBL" id="KB206332">
    <property type="protein sequence ID" value="ELP92629.1"/>
    <property type="molecule type" value="Genomic_DNA"/>
</dbReference>
<name>A0A0A1UFB2_ENTIV</name>
<dbReference type="OrthoDB" id="29650at2759"/>
<sequence>MCERYVAYGDQFAMYEPMLAYHCYEFAFQFGVKTDEVNYKKTQIRQQMGGILDDRAIQIEYIKEAVKKNYVLGQQVFNTNKENSKPIFLLVVDLIDLLSAFIPLPPEMIQVKTFIVTSRFIPDGTHLVKPLEQQRQQQSYQQQQYQQPQQQQKNLFPTPQQRQQPQQNLFPSPQQQNVHQQQNLFPVPQQQQTQQQSTSVPQQKFPIPQKQTAQQQNLFPVPQQQFVTPQKQQNVQENNPTIQQGNQIKQNQPSNTSPLPENKVNATLFPQPQVKHQEKQQQVLPQSTQNNIYTPPTQHQQNMFPTPQITQPEITQQPIQEANVYTDSPLQQQCIQNNPILKKPAHVKKDVSVDDIINAWAILIKVKDSMQVGSYDRAKSKIEEALKILEQ</sequence>
<feature type="compositionally biased region" description="Low complexity" evidence="1">
    <location>
        <begin position="138"/>
        <end position="167"/>
    </location>
</feature>
<feature type="region of interest" description="Disordered" evidence="1">
    <location>
        <begin position="138"/>
        <end position="214"/>
    </location>
</feature>
<dbReference type="VEuPathDB" id="AmoebaDB:EIN_369510"/>
<protein>
    <submittedName>
        <fullName evidence="2">Glutenin, low molecular weight subunit, putative</fullName>
    </submittedName>
</protein>